<dbReference type="EMBL" id="JAVLVT010000001">
    <property type="protein sequence ID" value="MDS1269111.1"/>
    <property type="molecule type" value="Genomic_DNA"/>
</dbReference>
<dbReference type="SUPFAM" id="SSF75304">
    <property type="entry name" value="Amidase signature (AS) enzymes"/>
    <property type="match status" value="1"/>
</dbReference>
<sequence>MKAEEYQAHDATALAQLIHTGEVSAAEVTEAAITRAEAVNPSLNAIVVPMYAEARHVATKPGTGPLSGVPFLIKDLFQDYGGWPTSAGNAALRDMPVPEHAEIVRRWLDAGLVVFGKTNLPEFGAKGVTEPLTFGPTRNPWNLNHTPGGSSGGSAAAVAAGIAPAAGANDGGGSIRIPAACCGLFGLKPGRGRVPTGPRWSDPMHGAAVNGVITRTVRDSALLLDIMAGPEPTAPFAIAPPERSYRAELDREPGRLRIGVTTRSPLDSRVHPEAHTAVTSTATLLAELGHEVEEAEPDIDGHALTDDFLTMWFAQMAALVDWVKSTTGCTDSAFEPDSLMLAATGRATSAATYVRAHTRWHDHTRALLNFHRTYDLLLTPTIAGPPVTIGRLDPPEWLRNAERLLVRAHAERIVAATDLVLREVRTNLAATPFTQLANLTGTPAMSVPLHWTESGLPLGVQFGAPPGGEGLLLRLANQLEQARPWSHRRPSGLSLLSRGPA</sequence>
<feature type="domain" description="Amidase" evidence="2">
    <location>
        <begin position="27"/>
        <end position="473"/>
    </location>
</feature>
<dbReference type="RefSeq" id="WP_310910623.1">
    <property type="nucleotide sequence ID" value="NZ_JAVLVT010000001.1"/>
</dbReference>
<comment type="caution">
    <text evidence="3">The sequence shown here is derived from an EMBL/GenBank/DDBJ whole genome shotgun (WGS) entry which is preliminary data.</text>
</comment>
<dbReference type="InterPro" id="IPR000120">
    <property type="entry name" value="Amidase"/>
</dbReference>
<dbReference type="Gene3D" id="3.90.1300.10">
    <property type="entry name" value="Amidase signature (AS) domain"/>
    <property type="match status" value="1"/>
</dbReference>
<dbReference type="PROSITE" id="PS00571">
    <property type="entry name" value="AMIDASES"/>
    <property type="match status" value="1"/>
</dbReference>
<comment type="similarity">
    <text evidence="1">Belongs to the amidase family.</text>
</comment>
<dbReference type="InterPro" id="IPR023631">
    <property type="entry name" value="Amidase_dom"/>
</dbReference>
<organism evidence="3 4">
    <name type="scientific">Lipingzhangella rawalii</name>
    <dbReference type="NCBI Taxonomy" id="2055835"/>
    <lineage>
        <taxon>Bacteria</taxon>
        <taxon>Bacillati</taxon>
        <taxon>Actinomycetota</taxon>
        <taxon>Actinomycetes</taxon>
        <taxon>Streptosporangiales</taxon>
        <taxon>Nocardiopsidaceae</taxon>
        <taxon>Lipingzhangella</taxon>
    </lineage>
</organism>
<evidence type="ECO:0000256" key="1">
    <source>
        <dbReference type="ARBA" id="ARBA00009199"/>
    </source>
</evidence>
<protein>
    <submittedName>
        <fullName evidence="3">Amidase</fullName>
    </submittedName>
</protein>
<name>A0ABU2H1E2_9ACTN</name>
<reference evidence="4" key="1">
    <citation type="submission" date="2023-07" db="EMBL/GenBank/DDBJ databases">
        <title>Novel species in the genus Lipingzhangella isolated from Sambhar Salt Lake.</title>
        <authorList>
            <person name="Jiya N."/>
            <person name="Kajale S."/>
            <person name="Sharma A."/>
        </authorList>
    </citation>
    <scope>NUCLEOTIDE SEQUENCE [LARGE SCALE GENOMIC DNA]</scope>
    <source>
        <strain evidence="4">LS1_29</strain>
    </source>
</reference>
<dbReference type="InterPro" id="IPR020556">
    <property type="entry name" value="Amidase_CS"/>
</dbReference>
<dbReference type="PANTHER" id="PTHR11895">
    <property type="entry name" value="TRANSAMIDASE"/>
    <property type="match status" value="1"/>
</dbReference>
<dbReference type="InterPro" id="IPR036928">
    <property type="entry name" value="AS_sf"/>
</dbReference>
<proteinExistence type="inferred from homology"/>
<gene>
    <name evidence="3" type="ORF">RIF23_02240</name>
</gene>
<evidence type="ECO:0000313" key="3">
    <source>
        <dbReference type="EMBL" id="MDS1269111.1"/>
    </source>
</evidence>
<evidence type="ECO:0000313" key="4">
    <source>
        <dbReference type="Proteomes" id="UP001250214"/>
    </source>
</evidence>
<dbReference type="PANTHER" id="PTHR11895:SF7">
    <property type="entry name" value="GLUTAMYL-TRNA(GLN) AMIDOTRANSFERASE SUBUNIT A, MITOCHONDRIAL"/>
    <property type="match status" value="1"/>
</dbReference>
<keyword evidence="4" id="KW-1185">Reference proteome</keyword>
<dbReference type="Pfam" id="PF01425">
    <property type="entry name" value="Amidase"/>
    <property type="match status" value="1"/>
</dbReference>
<dbReference type="Proteomes" id="UP001250214">
    <property type="component" value="Unassembled WGS sequence"/>
</dbReference>
<evidence type="ECO:0000259" key="2">
    <source>
        <dbReference type="Pfam" id="PF01425"/>
    </source>
</evidence>
<accession>A0ABU2H1E2</accession>